<proteinExistence type="predicted"/>
<organism evidence="1">
    <name type="scientific">marine sediment metagenome</name>
    <dbReference type="NCBI Taxonomy" id="412755"/>
    <lineage>
        <taxon>unclassified sequences</taxon>
        <taxon>metagenomes</taxon>
        <taxon>ecological metagenomes</taxon>
    </lineage>
</organism>
<protein>
    <submittedName>
        <fullName evidence="1">Uncharacterized protein</fullName>
    </submittedName>
</protein>
<evidence type="ECO:0000313" key="1">
    <source>
        <dbReference type="EMBL" id="GAH23976.1"/>
    </source>
</evidence>
<accession>X1DSK8</accession>
<sequence>MSGLGGHTGKANLRVPPANNLLNEYITQLIGNRNDFNNAQTIFGFLHDLWEEGHARQLVYPYLAPGVLITSHTDAYTLGNFIEVVPANAITQGFHIHHIHLISPSA</sequence>
<comment type="caution">
    <text evidence="1">The sequence shown here is derived from an EMBL/GenBank/DDBJ whole genome shotgun (WGS) entry which is preliminary data.</text>
</comment>
<name>X1DSK8_9ZZZZ</name>
<feature type="non-terminal residue" evidence="1">
    <location>
        <position position="106"/>
    </location>
</feature>
<reference evidence="1" key="1">
    <citation type="journal article" date="2014" name="Front. Microbiol.">
        <title>High frequency of phylogenetically diverse reductive dehalogenase-homologous genes in deep subseafloor sedimentary metagenomes.</title>
        <authorList>
            <person name="Kawai M."/>
            <person name="Futagami T."/>
            <person name="Toyoda A."/>
            <person name="Takaki Y."/>
            <person name="Nishi S."/>
            <person name="Hori S."/>
            <person name="Arai W."/>
            <person name="Tsubouchi T."/>
            <person name="Morono Y."/>
            <person name="Uchiyama I."/>
            <person name="Ito T."/>
            <person name="Fujiyama A."/>
            <person name="Inagaki F."/>
            <person name="Takami H."/>
        </authorList>
    </citation>
    <scope>NUCLEOTIDE SEQUENCE</scope>
    <source>
        <strain evidence="1">Expedition CK06-06</strain>
    </source>
</reference>
<dbReference type="EMBL" id="BARU01003456">
    <property type="protein sequence ID" value="GAH23976.1"/>
    <property type="molecule type" value="Genomic_DNA"/>
</dbReference>
<gene>
    <name evidence="1" type="ORF">S03H2_07477</name>
</gene>
<dbReference type="AlphaFoldDB" id="X1DSK8"/>